<organism evidence="1 2">
    <name type="scientific">Caldicellulosiruptor diazotrophicus</name>
    <dbReference type="NCBI Taxonomy" id="2806205"/>
    <lineage>
        <taxon>Bacteria</taxon>
        <taxon>Bacillati</taxon>
        <taxon>Bacillota</taxon>
        <taxon>Bacillota incertae sedis</taxon>
        <taxon>Caldicellulosiruptorales</taxon>
        <taxon>Caldicellulosiruptoraceae</taxon>
        <taxon>Caldicellulosiruptor</taxon>
    </lineage>
</organism>
<dbReference type="Proteomes" id="UP000663623">
    <property type="component" value="Chromosome"/>
</dbReference>
<evidence type="ECO:0000313" key="1">
    <source>
        <dbReference type="EMBL" id="BCS82012.1"/>
    </source>
</evidence>
<accession>A0ABM7NPF4</accession>
<gene>
    <name evidence="1" type="ORF">CaldiYA01_19720</name>
</gene>
<evidence type="ECO:0000313" key="2">
    <source>
        <dbReference type="Proteomes" id="UP000663623"/>
    </source>
</evidence>
<proteinExistence type="predicted"/>
<keyword evidence="2" id="KW-1185">Reference proteome</keyword>
<dbReference type="EMBL" id="AP024480">
    <property type="protein sequence ID" value="BCS82012.1"/>
    <property type="molecule type" value="Genomic_DNA"/>
</dbReference>
<sequence length="97" mass="11285">MSIRNSYNNALNVIQDLKKNNNNLVLNNNMLYLFDSLTQSESFLEVLYNINSKYRKYESKVPSLLFTIRSVKFLVSEISSYLSNGTPITRLVDNKLR</sequence>
<name>A0ABM7NPF4_9FIRM</name>
<reference evidence="1 2" key="1">
    <citation type="submission" date="2021-02" db="EMBL/GenBank/DDBJ databases">
        <title>Nitrogen-fixing ability and nitrogen fixation related genes of thermophilic fermentative bacteria in the genus Caldicellulosiruptor.</title>
        <authorList>
            <person name="Chen Y."/>
            <person name="Nishihara A."/>
            <person name="Haruta S."/>
        </authorList>
    </citation>
    <scope>NUCLEOTIDE SEQUENCE [LARGE SCALE GENOMIC DNA]</scope>
    <source>
        <strain evidence="1 2">YA01</strain>
    </source>
</reference>
<protein>
    <submittedName>
        <fullName evidence="1">Uncharacterized protein</fullName>
    </submittedName>
</protein>